<dbReference type="Proteomes" id="UP000008148">
    <property type="component" value="Chromosome"/>
</dbReference>
<keyword evidence="3" id="KW-1185">Reference proteome</keyword>
<dbReference type="EMBL" id="CP000822">
    <property type="protein sequence ID" value="ABV16142.1"/>
    <property type="molecule type" value="Genomic_DNA"/>
</dbReference>
<evidence type="ECO:0000313" key="3">
    <source>
        <dbReference type="Proteomes" id="UP000008148"/>
    </source>
</evidence>
<dbReference type="AlphaFoldDB" id="A8ARM9"/>
<name>A8ARM9_CITK8</name>
<reference evidence="2 3" key="1">
    <citation type="submission" date="2007-08" db="EMBL/GenBank/DDBJ databases">
        <authorList>
            <consortium name="The Citrobacter koseri Genome Sequencing Project"/>
            <person name="McClelland M."/>
            <person name="Sanderson E.K."/>
            <person name="Porwollik S."/>
            <person name="Spieth J."/>
            <person name="Clifton W.S."/>
            <person name="Latreille P."/>
            <person name="Courtney L."/>
            <person name="Wang C."/>
            <person name="Pepin K."/>
            <person name="Bhonagiri V."/>
            <person name="Nash W."/>
            <person name="Johnson M."/>
            <person name="Thiruvilangam P."/>
            <person name="Wilson R."/>
        </authorList>
    </citation>
    <scope>NUCLEOTIDE SEQUENCE [LARGE SCALE GENOMIC DNA]</scope>
    <source>
        <strain evidence="3">ATCC BAA-895 / CDC 4225-83 / SGSC4696</strain>
    </source>
</reference>
<accession>A8ARM9</accession>
<evidence type="ECO:0000256" key="1">
    <source>
        <dbReference type="SAM" id="MobiDB-lite"/>
    </source>
</evidence>
<sequence>MPGGVALTGPVRPDKASPPSGYAVTAIAQQPTASGRRNRPLGGI</sequence>
<evidence type="ECO:0000313" key="2">
    <source>
        <dbReference type="EMBL" id="ABV16142.1"/>
    </source>
</evidence>
<gene>
    <name evidence="2" type="ordered locus">CKO_05099</name>
</gene>
<dbReference type="KEGG" id="cko:CKO_05099"/>
<proteinExistence type="predicted"/>
<protein>
    <submittedName>
        <fullName evidence="2">Uncharacterized protein</fullName>
    </submittedName>
</protein>
<feature type="region of interest" description="Disordered" evidence="1">
    <location>
        <begin position="1"/>
        <end position="44"/>
    </location>
</feature>
<organism evidence="2 3">
    <name type="scientific">Citrobacter koseri (strain ATCC BAA-895 / CDC 4225-83 / SGSC4696)</name>
    <dbReference type="NCBI Taxonomy" id="290338"/>
    <lineage>
        <taxon>Bacteria</taxon>
        <taxon>Pseudomonadati</taxon>
        <taxon>Pseudomonadota</taxon>
        <taxon>Gammaproteobacteria</taxon>
        <taxon>Enterobacterales</taxon>
        <taxon>Enterobacteriaceae</taxon>
        <taxon>Citrobacter</taxon>
    </lineage>
</organism>
<dbReference type="HOGENOM" id="CLU_3214178_0_0_6"/>